<evidence type="ECO:0000313" key="1">
    <source>
        <dbReference type="EMBL" id="WYW17369.1"/>
    </source>
</evidence>
<accession>A0ACD5BDK3</accession>
<reference evidence="1" key="1">
    <citation type="submission" date="2023-10" db="EMBL/GenBank/DDBJ databases">
        <title>Whole genome sequencing of actinobacterial strain Amycolatopsis sp. (BCA-696) identifies the underlying plant growth-promoting genes.</title>
        <authorList>
            <person name="Gandham P."/>
            <person name="Vadla N."/>
            <person name="Saji A."/>
            <person name="Srinivas V."/>
            <person name="Ruperao P."/>
            <person name="Selvanayagam S."/>
            <person name="Saxena R.K."/>
            <person name="Rathore A."/>
            <person name="Gopalakrishnan S."/>
            <person name="Thakur V."/>
        </authorList>
    </citation>
    <scope>NUCLEOTIDE SEQUENCE</scope>
    <source>
        <strain evidence="1">BCA-696</strain>
    </source>
</reference>
<dbReference type="EMBL" id="CP150484">
    <property type="protein sequence ID" value="WYW17369.1"/>
    <property type="molecule type" value="Genomic_DNA"/>
</dbReference>
<evidence type="ECO:0000313" key="2">
    <source>
        <dbReference type="Proteomes" id="UP001456344"/>
    </source>
</evidence>
<proteinExistence type="predicted"/>
<organism evidence="1 2">
    <name type="scientific">Amycolatopsis coloradensis</name>
    <dbReference type="NCBI Taxonomy" id="76021"/>
    <lineage>
        <taxon>Bacteria</taxon>
        <taxon>Bacillati</taxon>
        <taxon>Actinomycetota</taxon>
        <taxon>Actinomycetes</taxon>
        <taxon>Pseudonocardiales</taxon>
        <taxon>Pseudonocardiaceae</taxon>
        <taxon>Amycolatopsis</taxon>
    </lineage>
</organism>
<dbReference type="Proteomes" id="UP001456344">
    <property type="component" value="Chromosome"/>
</dbReference>
<sequence length="559" mass="61888">MTAIAWTRLSGDDIEQMVAVMLLRKHPIGRHVKANPGDGGIDVFIPDGPGLRTGVNYQIKKFSEKITSTQQAQIRKSLKAAQTTTDEGYFVIRECFITCPLLPTSADYKWLSRTSTGLTFDTDWYGLSHIEGLVAEFPDVVDYYQNNRAEYFSRIIENAYDFAREALRINGKGEIAPHELVSHLAQLQRIANQDPLYSYDFATMSSRPDSDALLVSSKPGLVATTIQQIDDDLYVSVDLSAKFPDAVNIRPCTITVRSSRQNEADESYDDFLQFGTAAELIADVNLDLPGGLGGEFSKVNLKIGPSRPTSARTYKYEVVDSQGDVLSELLIEHGIQGVGALRTGAHIRGTDFQNIVGVEWRFDRSGENSSLAFSCESFEGRPLLEVYQSFMFLASLSRGVMLRLTDTLIPRRVIRHPLEGFDRSNQWTVAEPLMQNLRKIQQVVDVPVLIPDLLEIGKEGVESIIVAGRLLDGETIVGTWNKIETILPNADNIVSTPQPVVLRAPHEVKLGDQSYAIGTVEAIHDSAVGEIIETETDFVVRFTPSGSNSMSIRLIAELD</sequence>
<name>A0ACD5BDK3_9PSEU</name>
<gene>
    <name evidence="1" type="ORF">LCL61_17610</name>
</gene>
<protein>
    <submittedName>
        <fullName evidence="1">Uncharacterized protein</fullName>
    </submittedName>
</protein>
<keyword evidence="2" id="KW-1185">Reference proteome</keyword>